<proteinExistence type="predicted"/>
<feature type="transmembrane region" description="Helical" evidence="1">
    <location>
        <begin position="399"/>
        <end position="417"/>
    </location>
</feature>
<evidence type="ECO:0000256" key="1">
    <source>
        <dbReference type="SAM" id="Phobius"/>
    </source>
</evidence>
<dbReference type="InterPro" id="IPR036691">
    <property type="entry name" value="Endo/exonu/phosph_ase_sf"/>
</dbReference>
<protein>
    <submittedName>
        <fullName evidence="2">Uncharacterized protein</fullName>
    </submittedName>
</protein>
<name>A0A2B4R8M5_STYPI</name>
<keyword evidence="1" id="KW-0812">Transmembrane</keyword>
<dbReference type="EMBL" id="LSMT01001159">
    <property type="protein sequence ID" value="PFX12850.1"/>
    <property type="molecule type" value="Genomic_DNA"/>
</dbReference>
<gene>
    <name evidence="2" type="ORF">AWC38_SpisGene23125</name>
</gene>
<keyword evidence="1" id="KW-0472">Membrane</keyword>
<keyword evidence="3" id="KW-1185">Reference proteome</keyword>
<dbReference type="Gene3D" id="3.60.10.10">
    <property type="entry name" value="Endonuclease/exonuclease/phosphatase"/>
    <property type="match status" value="1"/>
</dbReference>
<dbReference type="SUPFAM" id="SSF56219">
    <property type="entry name" value="DNase I-like"/>
    <property type="match status" value="1"/>
</dbReference>
<evidence type="ECO:0000313" key="2">
    <source>
        <dbReference type="EMBL" id="PFX12850.1"/>
    </source>
</evidence>
<evidence type="ECO:0000313" key="3">
    <source>
        <dbReference type="Proteomes" id="UP000225706"/>
    </source>
</evidence>
<keyword evidence="1" id="KW-1133">Transmembrane helix</keyword>
<organism evidence="2 3">
    <name type="scientific">Stylophora pistillata</name>
    <name type="common">Smooth cauliflower coral</name>
    <dbReference type="NCBI Taxonomy" id="50429"/>
    <lineage>
        <taxon>Eukaryota</taxon>
        <taxon>Metazoa</taxon>
        <taxon>Cnidaria</taxon>
        <taxon>Anthozoa</taxon>
        <taxon>Hexacorallia</taxon>
        <taxon>Scleractinia</taxon>
        <taxon>Astrocoeniina</taxon>
        <taxon>Pocilloporidae</taxon>
        <taxon>Stylophora</taxon>
    </lineage>
</organism>
<dbReference type="AlphaFoldDB" id="A0A2B4R8M5"/>
<dbReference type="OrthoDB" id="5986555at2759"/>
<sequence>MMKGWKGYGPFCIGFLLSPKKAETLLQDVSAKLEELTEKLPVLGCDDVIQEWQKEEVEALKPKEHDGQAIAIKLAKQINKVAKSVLKTLSEVNGYLPNDVPQILYDDAKDPKSSIYSEFQEEGDTVPALVRRQIIDHFCLHNRCPEELELLKEEMNRLVSFLQNEMRLLDESVDALLPHTDNPLNAGMIHCKHIPSLLLLWGGNLDSPKPIDDAEALAFTGEDWSCFDCGMPQFSDSFFEKSSSDFSLSLHEMPNMSPTQASHYDVKSSRCLLLNARSIRFKAHDLQALLLMDSFDIIAITETWLDGDFQDFELPFHGYNNVYRKDRCNRRGGVLVAVRCHLPCIHRTDVEVEVEMLALEIRLNPTICILFSTFYRPPIADESFLVHFKEFLAKYSGTSLSNLIVASLMLTGILAVLHAQMLGLKISEIYFDDYFLPRA</sequence>
<accession>A0A2B4R8M5</accession>
<comment type="caution">
    <text evidence="2">The sequence shown here is derived from an EMBL/GenBank/DDBJ whole genome shotgun (WGS) entry which is preliminary data.</text>
</comment>
<reference evidence="3" key="1">
    <citation type="journal article" date="2017" name="bioRxiv">
        <title>Comparative analysis of the genomes of Stylophora pistillata and Acropora digitifera provides evidence for extensive differences between species of corals.</title>
        <authorList>
            <person name="Voolstra C.R."/>
            <person name="Li Y."/>
            <person name="Liew Y.J."/>
            <person name="Baumgarten S."/>
            <person name="Zoccola D."/>
            <person name="Flot J.-F."/>
            <person name="Tambutte S."/>
            <person name="Allemand D."/>
            <person name="Aranda M."/>
        </authorList>
    </citation>
    <scope>NUCLEOTIDE SEQUENCE [LARGE SCALE GENOMIC DNA]</scope>
</reference>
<dbReference type="Proteomes" id="UP000225706">
    <property type="component" value="Unassembled WGS sequence"/>
</dbReference>